<comment type="cofactor">
    <cofactor evidence="2 20">
        <name>Mn(2+)</name>
        <dbReference type="ChEBI" id="CHEBI:29035"/>
    </cofactor>
</comment>
<evidence type="ECO:0000256" key="10">
    <source>
        <dbReference type="ARBA" id="ARBA00022679"/>
    </source>
</evidence>
<keyword evidence="7 20" id="KW-1003">Cell membrane</keyword>
<organism evidence="22 23">
    <name type="scientific">Mesorhizobium loti R88b</name>
    <dbReference type="NCBI Taxonomy" id="935548"/>
    <lineage>
        <taxon>Bacteria</taxon>
        <taxon>Pseudomonadati</taxon>
        <taxon>Pseudomonadota</taxon>
        <taxon>Alphaproteobacteria</taxon>
        <taxon>Hyphomicrobiales</taxon>
        <taxon>Phyllobacteriaceae</taxon>
        <taxon>Mesorhizobium</taxon>
    </lineage>
</organism>
<evidence type="ECO:0000256" key="4">
    <source>
        <dbReference type="ARBA" id="ARBA00010441"/>
    </source>
</evidence>
<protein>
    <recommendedName>
        <fullName evidence="6 20">Phosphatidylcholine synthase</fullName>
        <shortName evidence="20">PC synthase</shortName>
        <shortName evidence="20">PCS</shortName>
        <ecNumber evidence="5 20">2.7.8.24</ecNumber>
    </recommendedName>
    <alternativeName>
        <fullName evidence="18 20">CDP-diglyceride-choline O-phosphatidyltransferase</fullName>
    </alternativeName>
</protein>
<evidence type="ECO:0000256" key="5">
    <source>
        <dbReference type="ARBA" id="ARBA00013195"/>
    </source>
</evidence>
<keyword evidence="9 20" id="KW-0997">Cell inner membrane</keyword>
<keyword evidence="15 20" id="KW-0594">Phospholipid biosynthesis</keyword>
<keyword evidence="13 20" id="KW-0443">Lipid metabolism</keyword>
<dbReference type="AlphaFoldDB" id="A0A6M7WXV3"/>
<proteinExistence type="inferred from homology"/>
<feature type="transmembrane region" description="Helical" evidence="21">
    <location>
        <begin position="159"/>
        <end position="178"/>
    </location>
</feature>
<dbReference type="NCBIfam" id="NF045884">
    <property type="entry name" value="PhCholSynAgro"/>
    <property type="match status" value="1"/>
</dbReference>
<sequence>MSKNTTPRNMAARNMAARKAAKKITDRIPRPKKKVTWPQARAFSVHLLTASGSFLAFLSLVAASEERWTAMFWWLGLALFVDGIDGPIARKLEVKEILPTWSGELLDNIIDYVTYVLIPAFALYQRGFMGEGLSFLSAAIIVVSSAIYYADTGMKTKENFFKGFPVVWNMVVFTLFVIEPGQWVSFAVVVVAGILTFVPINFIHPVRVVRLRRINLTMTLLWCAFGALALAQAALAAFYDQIGVLGEQVSTFIKIGITISGLYLASIGGIMQFFPNLGAKRA</sequence>
<dbReference type="GO" id="GO:0008654">
    <property type="term" value="P:phospholipid biosynthetic process"/>
    <property type="evidence" value="ECO:0007669"/>
    <property type="project" value="UniProtKB-KW"/>
</dbReference>
<dbReference type="GO" id="GO:0050520">
    <property type="term" value="F:phosphatidylcholine synthase activity"/>
    <property type="evidence" value="ECO:0007669"/>
    <property type="project" value="UniProtKB-EC"/>
</dbReference>
<dbReference type="EC" id="2.7.8.24" evidence="5 20"/>
<comment type="function">
    <text evidence="19 20">Condenses choline with CDP-diglyceride to produce phosphatidylcholine and CMP.</text>
</comment>
<evidence type="ECO:0000256" key="17">
    <source>
        <dbReference type="ARBA" id="ARBA00023264"/>
    </source>
</evidence>
<dbReference type="Pfam" id="PF01066">
    <property type="entry name" value="CDP-OH_P_transf"/>
    <property type="match status" value="1"/>
</dbReference>
<feature type="transmembrane region" description="Helical" evidence="21">
    <location>
        <begin position="251"/>
        <end position="274"/>
    </location>
</feature>
<evidence type="ECO:0000256" key="20">
    <source>
        <dbReference type="PIRNR" id="PIRNR000851"/>
    </source>
</evidence>
<reference evidence="22 23" key="1">
    <citation type="submission" date="2018-10" db="EMBL/GenBank/DDBJ databases">
        <authorList>
            <person name="Perry B.J."/>
            <person name="Sullivan J.T."/>
            <person name="Murphy R.J.T."/>
            <person name="Ramsay J.P."/>
            <person name="Ronson C.W."/>
        </authorList>
    </citation>
    <scope>NUCLEOTIDE SEQUENCE [LARGE SCALE GENOMIC DNA]</scope>
    <source>
        <strain evidence="22 23">R88b</strain>
    </source>
</reference>
<accession>A0A6M7WXV3</accession>
<dbReference type="Proteomes" id="UP000503017">
    <property type="component" value="Chromosome"/>
</dbReference>
<comment type="similarity">
    <text evidence="4 20">Belongs to the CDP-alcohol phosphatidyltransferase class-I family.</text>
</comment>
<dbReference type="Gene3D" id="1.20.120.1760">
    <property type="match status" value="1"/>
</dbReference>
<dbReference type="EMBL" id="CP033367">
    <property type="protein sequence ID" value="QKD03871.1"/>
    <property type="molecule type" value="Genomic_DNA"/>
</dbReference>
<feature type="transmembrane region" description="Helical" evidence="21">
    <location>
        <begin position="184"/>
        <end position="204"/>
    </location>
</feature>
<evidence type="ECO:0000256" key="16">
    <source>
        <dbReference type="ARBA" id="ARBA00023211"/>
    </source>
</evidence>
<keyword evidence="16 20" id="KW-0464">Manganese</keyword>
<evidence type="ECO:0000313" key="23">
    <source>
        <dbReference type="Proteomes" id="UP000503017"/>
    </source>
</evidence>
<dbReference type="PIRSF" id="PIRSF000851">
    <property type="entry name" value="PcS"/>
    <property type="match status" value="1"/>
</dbReference>
<keyword evidence="10 20" id="KW-0808">Transferase</keyword>
<evidence type="ECO:0000256" key="11">
    <source>
        <dbReference type="ARBA" id="ARBA00022692"/>
    </source>
</evidence>
<evidence type="ECO:0000256" key="14">
    <source>
        <dbReference type="ARBA" id="ARBA00023136"/>
    </source>
</evidence>
<comment type="subcellular location">
    <subcellularLocation>
        <location evidence="3 20">Cell inner membrane</location>
        <topology evidence="3 20">Multi-pass membrane protein</topology>
    </subcellularLocation>
</comment>
<evidence type="ECO:0000313" key="22">
    <source>
        <dbReference type="EMBL" id="QKD03871.1"/>
    </source>
</evidence>
<feature type="transmembrane region" description="Helical" evidence="21">
    <location>
        <begin position="216"/>
        <end position="239"/>
    </location>
</feature>
<evidence type="ECO:0000256" key="7">
    <source>
        <dbReference type="ARBA" id="ARBA00022475"/>
    </source>
</evidence>
<evidence type="ECO:0000256" key="3">
    <source>
        <dbReference type="ARBA" id="ARBA00004429"/>
    </source>
</evidence>
<keyword evidence="12 21" id="KW-1133">Transmembrane helix</keyword>
<evidence type="ECO:0000256" key="18">
    <source>
        <dbReference type="ARBA" id="ARBA00033321"/>
    </source>
</evidence>
<evidence type="ECO:0000256" key="19">
    <source>
        <dbReference type="ARBA" id="ARBA00037468"/>
    </source>
</evidence>
<name>A0A6M7WXV3_RHILI</name>
<dbReference type="GO" id="GO:0005886">
    <property type="term" value="C:plasma membrane"/>
    <property type="evidence" value="ECO:0007669"/>
    <property type="project" value="UniProtKB-SubCell"/>
</dbReference>
<keyword evidence="8 20" id="KW-0444">Lipid biosynthesis</keyword>
<dbReference type="InterPro" id="IPR043130">
    <property type="entry name" value="CDP-OH_PTrfase_TM_dom"/>
</dbReference>
<evidence type="ECO:0000256" key="1">
    <source>
        <dbReference type="ARBA" id="ARBA00000958"/>
    </source>
</evidence>
<evidence type="ECO:0000256" key="15">
    <source>
        <dbReference type="ARBA" id="ARBA00023209"/>
    </source>
</evidence>
<keyword evidence="17 20" id="KW-1208">Phospholipid metabolism</keyword>
<evidence type="ECO:0000256" key="9">
    <source>
        <dbReference type="ARBA" id="ARBA00022519"/>
    </source>
</evidence>
<keyword evidence="11 21" id="KW-0812">Transmembrane</keyword>
<evidence type="ECO:0000256" key="21">
    <source>
        <dbReference type="SAM" id="Phobius"/>
    </source>
</evidence>
<keyword evidence="14 20" id="KW-0472">Membrane</keyword>
<gene>
    <name evidence="22" type="ORF">EB235_22245</name>
</gene>
<evidence type="ECO:0000256" key="13">
    <source>
        <dbReference type="ARBA" id="ARBA00023098"/>
    </source>
</evidence>
<evidence type="ECO:0000256" key="2">
    <source>
        <dbReference type="ARBA" id="ARBA00001936"/>
    </source>
</evidence>
<evidence type="ECO:0000256" key="8">
    <source>
        <dbReference type="ARBA" id="ARBA00022516"/>
    </source>
</evidence>
<dbReference type="FunFam" id="1.20.120.1760:FF:000009">
    <property type="entry name" value="Phosphatidylcholine synthase"/>
    <property type="match status" value="1"/>
</dbReference>
<dbReference type="InterPro" id="IPR000462">
    <property type="entry name" value="CDP-OH_P_trans"/>
</dbReference>
<comment type="catalytic activity">
    <reaction evidence="1 20">
        <text>a CDP-1,2-diacyl-sn-glycerol + choline = a 1,2-diacyl-sn-glycero-3-phosphocholine + CMP + H(+)</text>
        <dbReference type="Rhea" id="RHEA:14597"/>
        <dbReference type="ChEBI" id="CHEBI:15354"/>
        <dbReference type="ChEBI" id="CHEBI:15378"/>
        <dbReference type="ChEBI" id="CHEBI:57643"/>
        <dbReference type="ChEBI" id="CHEBI:58332"/>
        <dbReference type="ChEBI" id="CHEBI:60377"/>
        <dbReference type="EC" id="2.7.8.24"/>
    </reaction>
</comment>
<dbReference type="InterPro" id="IPR026027">
    <property type="entry name" value="PcS"/>
</dbReference>
<evidence type="ECO:0000256" key="12">
    <source>
        <dbReference type="ARBA" id="ARBA00022989"/>
    </source>
</evidence>
<feature type="transmembrane region" description="Helical" evidence="21">
    <location>
        <begin position="132"/>
        <end position="150"/>
    </location>
</feature>
<evidence type="ECO:0000256" key="6">
    <source>
        <dbReference type="ARBA" id="ARBA00015623"/>
    </source>
</evidence>